<evidence type="ECO:0000313" key="1">
    <source>
        <dbReference type="EMBL" id="PQM37946.1"/>
    </source>
</evidence>
<organism evidence="1 2">
    <name type="scientific">Prunus yedoensis var. nudiflora</name>
    <dbReference type="NCBI Taxonomy" id="2094558"/>
    <lineage>
        <taxon>Eukaryota</taxon>
        <taxon>Viridiplantae</taxon>
        <taxon>Streptophyta</taxon>
        <taxon>Embryophyta</taxon>
        <taxon>Tracheophyta</taxon>
        <taxon>Spermatophyta</taxon>
        <taxon>Magnoliopsida</taxon>
        <taxon>eudicotyledons</taxon>
        <taxon>Gunneridae</taxon>
        <taxon>Pentapetalae</taxon>
        <taxon>rosids</taxon>
        <taxon>fabids</taxon>
        <taxon>Rosales</taxon>
        <taxon>Rosaceae</taxon>
        <taxon>Amygdaloideae</taxon>
        <taxon>Amygdaleae</taxon>
        <taxon>Prunus</taxon>
    </lineage>
</organism>
<dbReference type="AlphaFoldDB" id="A0A314UM74"/>
<sequence>MKCRAQSRELVTQCGGNKDGLEGVEEPENNLRHVRAHEGAPVGPCRRANLVTKEVQLTARAWVFVKLSVKLAVGSPEQRGKLLLQYSSRVDPHSPAPL</sequence>
<keyword evidence="2" id="KW-1185">Reference proteome</keyword>
<protein>
    <submittedName>
        <fullName evidence="1">Uncharacterized protein</fullName>
    </submittedName>
</protein>
<name>A0A314UM74_PRUYE</name>
<evidence type="ECO:0000313" key="2">
    <source>
        <dbReference type="Proteomes" id="UP000250321"/>
    </source>
</evidence>
<dbReference type="EMBL" id="PJQY01003376">
    <property type="protein sequence ID" value="PQM37946.1"/>
    <property type="molecule type" value="Genomic_DNA"/>
</dbReference>
<comment type="caution">
    <text evidence="1">The sequence shown here is derived from an EMBL/GenBank/DDBJ whole genome shotgun (WGS) entry which is preliminary data.</text>
</comment>
<reference evidence="1 2" key="1">
    <citation type="submission" date="2018-02" db="EMBL/GenBank/DDBJ databases">
        <title>Draft genome of wild Prunus yedoensis var. nudiflora.</title>
        <authorList>
            <person name="Baek S."/>
            <person name="Kim J.-H."/>
            <person name="Choi K."/>
            <person name="Kim G.-B."/>
            <person name="Cho A."/>
            <person name="Jang H."/>
            <person name="Shin C.-H."/>
            <person name="Yu H.-J."/>
            <person name="Mun J.-H."/>
        </authorList>
    </citation>
    <scope>NUCLEOTIDE SEQUENCE [LARGE SCALE GENOMIC DNA]</scope>
    <source>
        <strain evidence="2">cv. Jeju island</strain>
        <tissue evidence="1">Leaf</tissue>
    </source>
</reference>
<dbReference type="Proteomes" id="UP000250321">
    <property type="component" value="Unassembled WGS sequence"/>
</dbReference>
<accession>A0A314UM74</accession>
<gene>
    <name evidence="1" type="ORF">Pyn_14727</name>
</gene>
<proteinExistence type="predicted"/>